<proteinExistence type="predicted"/>
<keyword evidence="2" id="KW-1185">Reference proteome</keyword>
<protein>
    <submittedName>
        <fullName evidence="1">Uncharacterized protein</fullName>
    </submittedName>
</protein>
<evidence type="ECO:0000313" key="2">
    <source>
        <dbReference type="Proteomes" id="UP001151760"/>
    </source>
</evidence>
<evidence type="ECO:0000313" key="1">
    <source>
        <dbReference type="EMBL" id="GJT22837.1"/>
    </source>
</evidence>
<reference evidence="1" key="2">
    <citation type="submission" date="2022-01" db="EMBL/GenBank/DDBJ databases">
        <authorList>
            <person name="Yamashiro T."/>
            <person name="Shiraishi A."/>
            <person name="Satake H."/>
            <person name="Nakayama K."/>
        </authorList>
    </citation>
    <scope>NUCLEOTIDE SEQUENCE</scope>
</reference>
<name>A0ABQ5C8K6_9ASTR</name>
<reference evidence="1" key="1">
    <citation type="journal article" date="2022" name="Int. J. Mol. Sci.">
        <title>Draft Genome of Tanacetum Coccineum: Genomic Comparison of Closely Related Tanacetum-Family Plants.</title>
        <authorList>
            <person name="Yamashiro T."/>
            <person name="Shiraishi A."/>
            <person name="Nakayama K."/>
            <person name="Satake H."/>
        </authorList>
    </citation>
    <scope>NUCLEOTIDE SEQUENCE</scope>
</reference>
<organism evidence="1 2">
    <name type="scientific">Tanacetum coccineum</name>
    <dbReference type="NCBI Taxonomy" id="301880"/>
    <lineage>
        <taxon>Eukaryota</taxon>
        <taxon>Viridiplantae</taxon>
        <taxon>Streptophyta</taxon>
        <taxon>Embryophyta</taxon>
        <taxon>Tracheophyta</taxon>
        <taxon>Spermatophyta</taxon>
        <taxon>Magnoliopsida</taxon>
        <taxon>eudicotyledons</taxon>
        <taxon>Gunneridae</taxon>
        <taxon>Pentapetalae</taxon>
        <taxon>asterids</taxon>
        <taxon>campanulids</taxon>
        <taxon>Asterales</taxon>
        <taxon>Asteraceae</taxon>
        <taxon>Asteroideae</taxon>
        <taxon>Anthemideae</taxon>
        <taxon>Anthemidinae</taxon>
        <taxon>Tanacetum</taxon>
    </lineage>
</organism>
<dbReference type="EMBL" id="BQNB010014004">
    <property type="protein sequence ID" value="GJT22837.1"/>
    <property type="molecule type" value="Genomic_DNA"/>
</dbReference>
<gene>
    <name evidence="1" type="ORF">Tco_0892774</name>
</gene>
<comment type="caution">
    <text evidence="1">The sequence shown here is derived from an EMBL/GenBank/DDBJ whole genome shotgun (WGS) entry which is preliminary data.</text>
</comment>
<sequence>MLWPTNAATMLSAVVPYQLAPLADPLHAPRKCWDLSPDPSLDIHSRQGTMSGERNCPSSVHLGANIEEYVTYFEGKESRFTPRVNFSASLSAPAALASSEAPTLVASGLGGSAVAPGTTAQISGSSPSLNGRTPSVTSLGLLKWTTLNKSISAQHKTKTNNKWLHIRLNTKRALTLLGDGETEGQAPTSGRHRQYKTSALCTLQWSKTTTEYDITAEALNNEKAGKTQSVVAEIFEYLRNQCQNGFHKRCDILQDDV</sequence>
<accession>A0ABQ5C8K6</accession>
<dbReference type="Proteomes" id="UP001151760">
    <property type="component" value="Unassembled WGS sequence"/>
</dbReference>